<evidence type="ECO:0000256" key="1">
    <source>
        <dbReference type="ARBA" id="ARBA00004141"/>
    </source>
</evidence>
<keyword evidence="7" id="KW-1185">Reference proteome</keyword>
<evidence type="ECO:0000256" key="4">
    <source>
        <dbReference type="ARBA" id="ARBA00023136"/>
    </source>
</evidence>
<evidence type="ECO:0000256" key="2">
    <source>
        <dbReference type="ARBA" id="ARBA00022692"/>
    </source>
</evidence>
<keyword evidence="2" id="KW-0812">Transmembrane</keyword>
<evidence type="ECO:0000256" key="3">
    <source>
        <dbReference type="ARBA" id="ARBA00022989"/>
    </source>
</evidence>
<dbReference type="RefSeq" id="WP_344238479.1">
    <property type="nucleotide sequence ID" value="NZ_BAAAPH010000022.1"/>
</dbReference>
<gene>
    <name evidence="6" type="ORF">GCM10009804_58370</name>
</gene>
<dbReference type="Pfam" id="PF00916">
    <property type="entry name" value="Sulfate_transp"/>
    <property type="match status" value="1"/>
</dbReference>
<evidence type="ECO:0000313" key="6">
    <source>
        <dbReference type="EMBL" id="GAA1594107.1"/>
    </source>
</evidence>
<comment type="caution">
    <text evidence="6">The sequence shown here is derived from an EMBL/GenBank/DDBJ whole genome shotgun (WGS) entry which is preliminary data.</text>
</comment>
<accession>A0ABN2E5J0</accession>
<comment type="subcellular location">
    <subcellularLocation>
        <location evidence="1">Membrane</location>
        <topology evidence="1">Multi-pass membrane protein</topology>
    </subcellularLocation>
</comment>
<reference evidence="6 7" key="1">
    <citation type="journal article" date="2019" name="Int. J. Syst. Evol. Microbiol.">
        <title>The Global Catalogue of Microorganisms (GCM) 10K type strain sequencing project: providing services to taxonomists for standard genome sequencing and annotation.</title>
        <authorList>
            <consortium name="The Broad Institute Genomics Platform"/>
            <consortium name="The Broad Institute Genome Sequencing Center for Infectious Disease"/>
            <person name="Wu L."/>
            <person name="Ma J."/>
        </authorList>
    </citation>
    <scope>NUCLEOTIDE SEQUENCE [LARGE SCALE GENOMIC DNA]</scope>
    <source>
        <strain evidence="6 7">JCM 15572</strain>
    </source>
</reference>
<evidence type="ECO:0000313" key="7">
    <source>
        <dbReference type="Proteomes" id="UP001501705"/>
    </source>
</evidence>
<dbReference type="EMBL" id="BAAAPH010000022">
    <property type="protein sequence ID" value="GAA1594107.1"/>
    <property type="molecule type" value="Genomic_DNA"/>
</dbReference>
<protein>
    <recommendedName>
        <fullName evidence="5">SLC26A/SulP transporter domain-containing protein</fullName>
    </recommendedName>
</protein>
<organism evidence="6 7">
    <name type="scientific">Kribbella hippodromi</name>
    <dbReference type="NCBI Taxonomy" id="434347"/>
    <lineage>
        <taxon>Bacteria</taxon>
        <taxon>Bacillati</taxon>
        <taxon>Actinomycetota</taxon>
        <taxon>Actinomycetes</taxon>
        <taxon>Propionibacteriales</taxon>
        <taxon>Kribbellaceae</taxon>
        <taxon>Kribbella</taxon>
    </lineage>
</organism>
<keyword evidence="3" id="KW-1133">Transmembrane helix</keyword>
<dbReference type="Proteomes" id="UP001501705">
    <property type="component" value="Unassembled WGS sequence"/>
</dbReference>
<keyword evidence="4" id="KW-0472">Membrane</keyword>
<dbReference type="InterPro" id="IPR011547">
    <property type="entry name" value="SLC26A/SulP_dom"/>
</dbReference>
<evidence type="ECO:0000259" key="5">
    <source>
        <dbReference type="Pfam" id="PF00916"/>
    </source>
</evidence>
<name>A0ABN2E5J0_9ACTN</name>
<proteinExistence type="predicted"/>
<feature type="domain" description="SLC26A/SulP transporter" evidence="5">
    <location>
        <begin position="1"/>
        <end position="79"/>
    </location>
</feature>
<sequence length="82" mass="8122">MTGLALLLFALIRIGWVVDAISDVVITGLKIGVGLTIVAEQLPDLLGIEPAEGGFIRTVAHAAAGLGAANGATMLVAASPSA</sequence>